<dbReference type="EMBL" id="CP137757">
    <property type="protein sequence ID" value="WPF25481.1"/>
    <property type="molecule type" value="Genomic_DNA"/>
</dbReference>
<evidence type="ECO:0000256" key="5">
    <source>
        <dbReference type="SAM" id="Phobius"/>
    </source>
</evidence>
<comment type="subcellular location">
    <subcellularLocation>
        <location evidence="1">Membrane</location>
        <topology evidence="1">Multi-pass membrane protein</topology>
    </subcellularLocation>
</comment>
<accession>A0AAU0PZP4</accession>
<evidence type="ECO:0000259" key="6">
    <source>
        <dbReference type="Pfam" id="PF06271"/>
    </source>
</evidence>
<name>A0AAU0PZP4_9CORY</name>
<dbReference type="Proteomes" id="UP001174314">
    <property type="component" value="Chromosome"/>
</dbReference>
<keyword evidence="3 5" id="KW-1133">Transmembrane helix</keyword>
<dbReference type="AlphaFoldDB" id="A0AAU0PZP4"/>
<dbReference type="GO" id="GO:0016020">
    <property type="term" value="C:membrane"/>
    <property type="evidence" value="ECO:0007669"/>
    <property type="project" value="UniProtKB-SubCell"/>
</dbReference>
<evidence type="ECO:0000256" key="3">
    <source>
        <dbReference type="ARBA" id="ARBA00022989"/>
    </source>
</evidence>
<dbReference type="InterPro" id="IPR010432">
    <property type="entry name" value="RDD"/>
</dbReference>
<feature type="transmembrane region" description="Helical" evidence="5">
    <location>
        <begin position="59"/>
        <end position="77"/>
    </location>
</feature>
<keyword evidence="8" id="KW-1185">Reference proteome</keyword>
<dbReference type="Pfam" id="PF06271">
    <property type="entry name" value="RDD"/>
    <property type="match status" value="1"/>
</dbReference>
<proteinExistence type="predicted"/>
<evidence type="ECO:0000256" key="2">
    <source>
        <dbReference type="ARBA" id="ARBA00022692"/>
    </source>
</evidence>
<evidence type="ECO:0000313" key="7">
    <source>
        <dbReference type="EMBL" id="WPF25481.1"/>
    </source>
</evidence>
<keyword evidence="2 5" id="KW-0812">Transmembrane</keyword>
<feature type="domain" description="RDD" evidence="6">
    <location>
        <begin position="25"/>
        <end position="170"/>
    </location>
</feature>
<organism evidence="7 8">
    <name type="scientific">Corynebacterium pseudokroppenstedtii</name>
    <dbReference type="NCBI Taxonomy" id="2804917"/>
    <lineage>
        <taxon>Bacteria</taxon>
        <taxon>Bacillati</taxon>
        <taxon>Actinomycetota</taxon>
        <taxon>Actinomycetes</taxon>
        <taxon>Mycobacteriales</taxon>
        <taxon>Corynebacteriaceae</taxon>
        <taxon>Corynebacterium</taxon>
    </lineage>
</organism>
<evidence type="ECO:0000313" key="8">
    <source>
        <dbReference type="Proteomes" id="UP001174314"/>
    </source>
</evidence>
<dbReference type="RefSeq" id="WP_204088149.1">
    <property type="nucleotide sequence ID" value="NZ_CP137757.1"/>
</dbReference>
<dbReference type="KEGG" id="cpsk:Q0N40_02740"/>
<sequence length="174" mass="19679">MPSHESTVSEPRETAKHRTVRRIAVKRGFGYFFDGWFFAIVILPVQWGINQVLADNTARYWITAAAASILFFLYRFLMDARAGGTLGKAVVGLRVTTETGGHLRYTRALKRNFYWLIFGPALAPGSNHPQLHIGTVGVDPEAFLWIWVIALAVSIYRDRNSRSFLDRWAGACFN</sequence>
<gene>
    <name evidence="7" type="ORF">Q0N40_02740</name>
</gene>
<evidence type="ECO:0000256" key="1">
    <source>
        <dbReference type="ARBA" id="ARBA00004141"/>
    </source>
</evidence>
<feature type="transmembrane region" description="Helical" evidence="5">
    <location>
        <begin position="28"/>
        <end position="47"/>
    </location>
</feature>
<reference evidence="7 8" key="1">
    <citation type="submission" date="2023-10" db="EMBL/GenBank/DDBJ databases">
        <title>complete genome sequence of Corynebacterium pseudokroppenstedtii P15-C1.</title>
        <authorList>
            <person name="Bruggemann H."/>
            <person name="Poehlein A."/>
        </authorList>
    </citation>
    <scope>NUCLEOTIDE SEQUENCE [LARGE SCALE GENOMIC DNA]</scope>
    <source>
        <strain evidence="7 8">P15_C1</strain>
    </source>
</reference>
<protein>
    <submittedName>
        <fullName evidence="7">RDD family protein</fullName>
    </submittedName>
</protein>
<evidence type="ECO:0000256" key="4">
    <source>
        <dbReference type="ARBA" id="ARBA00023136"/>
    </source>
</evidence>
<keyword evidence="4 5" id="KW-0472">Membrane</keyword>